<name>A0A4Y1ZFT9_9BACL</name>
<evidence type="ECO:0000256" key="1">
    <source>
        <dbReference type="ARBA" id="ARBA00008954"/>
    </source>
</evidence>
<dbReference type="PROSITE" id="PS00600">
    <property type="entry name" value="AA_TRANSFER_CLASS_3"/>
    <property type="match status" value="1"/>
</dbReference>
<dbReference type="NCBIfam" id="NF004718">
    <property type="entry name" value="PRK06062.1"/>
    <property type="match status" value="1"/>
</dbReference>
<dbReference type="InterPro" id="IPR015424">
    <property type="entry name" value="PyrdxlP-dep_Trfase"/>
</dbReference>
<comment type="caution">
    <text evidence="4">The sequence shown here is derived from an EMBL/GenBank/DDBJ whole genome shotgun (WGS) entry which is preliminary data.</text>
</comment>
<evidence type="ECO:0000313" key="4">
    <source>
        <dbReference type="EMBL" id="GAY78042.1"/>
    </source>
</evidence>
<keyword evidence="4" id="KW-0808">Transferase</keyword>
<keyword evidence="2 3" id="KW-0663">Pyridoxal phosphate</keyword>
<dbReference type="AlphaFoldDB" id="A0A4Y1ZFT9"/>
<dbReference type="InterPro" id="IPR005814">
    <property type="entry name" value="Aminotrans_3"/>
</dbReference>
<reference evidence="4 5" key="1">
    <citation type="submission" date="2017-11" db="EMBL/GenBank/DDBJ databases">
        <title>Draft Genome Sequence of Sporolactobacillus inulinus NBRC 111894 Isolated from Koso, a Japanese Sugar-Vegetable Fermented Beverage.</title>
        <authorList>
            <person name="Chiou T.Y."/>
            <person name="Oshima K."/>
            <person name="Suda W."/>
            <person name="Hattori M."/>
            <person name="Takahashi T."/>
        </authorList>
    </citation>
    <scope>NUCLEOTIDE SEQUENCE [LARGE SCALE GENOMIC DNA]</scope>
    <source>
        <strain evidence="4 5">NBRC111894</strain>
    </source>
</reference>
<evidence type="ECO:0000313" key="5">
    <source>
        <dbReference type="Proteomes" id="UP000319716"/>
    </source>
</evidence>
<dbReference type="GO" id="GO:0004015">
    <property type="term" value="F:adenosylmethionine-8-amino-7-oxononanoate transaminase activity"/>
    <property type="evidence" value="ECO:0007669"/>
    <property type="project" value="UniProtKB-EC"/>
</dbReference>
<evidence type="ECO:0000256" key="2">
    <source>
        <dbReference type="ARBA" id="ARBA00022898"/>
    </source>
</evidence>
<dbReference type="Gene3D" id="3.40.640.10">
    <property type="entry name" value="Type I PLP-dependent aspartate aminotransferase-like (Major domain)"/>
    <property type="match status" value="1"/>
</dbReference>
<protein>
    <submittedName>
        <fullName evidence="4">Adenosylmethionine-8-amino-7-oxononanoate aminotransferase</fullName>
        <ecNumber evidence="4">2.6.1.62</ecNumber>
    </submittedName>
</protein>
<dbReference type="SUPFAM" id="SSF53383">
    <property type="entry name" value="PLP-dependent transferases"/>
    <property type="match status" value="1"/>
</dbReference>
<accession>A0A4Y1ZFT9</accession>
<gene>
    <name evidence="4" type="ORF">NBRC111894_3596</name>
</gene>
<dbReference type="GO" id="GO:0030170">
    <property type="term" value="F:pyridoxal phosphate binding"/>
    <property type="evidence" value="ECO:0007669"/>
    <property type="project" value="InterPro"/>
</dbReference>
<dbReference type="EMBL" id="BEXB01000038">
    <property type="protein sequence ID" value="GAY78042.1"/>
    <property type="molecule type" value="Genomic_DNA"/>
</dbReference>
<keyword evidence="4" id="KW-0032">Aminotransferase</keyword>
<dbReference type="PIRSF" id="PIRSF000521">
    <property type="entry name" value="Transaminase_4ab_Lys_Orn"/>
    <property type="match status" value="1"/>
</dbReference>
<dbReference type="Pfam" id="PF00202">
    <property type="entry name" value="Aminotran_3"/>
    <property type="match status" value="1"/>
</dbReference>
<dbReference type="Gene3D" id="3.90.1150.10">
    <property type="entry name" value="Aspartate Aminotransferase, domain 1"/>
    <property type="match status" value="1"/>
</dbReference>
<dbReference type="CDD" id="cd00610">
    <property type="entry name" value="OAT_like"/>
    <property type="match status" value="1"/>
</dbReference>
<sequence length="494" mass="55150">MPCDCASAHYFLAECSLFSVFIVISLNYVNSEKRTGDGAMEHLDDQQIKEDDRNYVLHSWSKQKDVHPKIIKKAQGIFFWDETGKRFYDMCSQLVYLNVGHNHPKLMEAFKHIGEIPLSAPGFATESKAELARKIIEVAPKNMAKVFFANGGADSNDHAVKIARMYSGRYKIFSRYRSYHGATFGAGNLSGENRRFTVEPGLPGFIKFETPYLYRESIAFDSEEAAAAFYLDRLNSQILYEGPESIAAIFMESIPGSNGVLIPPKGYMEGVRELCTKYGILMICDEVMAGFGRTGKMFAVEHFGIEPDMMTFAKGVTCGYSPLGGVIVSKQIADYFDDHVLMTGLTYSGHTVSTQIGCATLDVYKEEHLIDHAAAMGDVLAERLDKLKRFASVGEVRCIGLFAAVELVKDKETKEPLIAYGMDFGRDKVGLMKKFVGMLMAQGFYTYSHESSVMISPPLIITEEEINEAMDRFEAALTQFEKEVLFADSKLMTP</sequence>
<evidence type="ECO:0000256" key="3">
    <source>
        <dbReference type="RuleBase" id="RU003560"/>
    </source>
</evidence>
<dbReference type="InterPro" id="IPR015422">
    <property type="entry name" value="PyrdxlP-dep_Trfase_small"/>
</dbReference>
<dbReference type="EC" id="2.6.1.62" evidence="4"/>
<dbReference type="PANTHER" id="PTHR43094">
    <property type="entry name" value="AMINOTRANSFERASE"/>
    <property type="match status" value="1"/>
</dbReference>
<proteinExistence type="inferred from homology"/>
<comment type="similarity">
    <text evidence="1 3">Belongs to the class-III pyridoxal-phosphate-dependent aminotransferase family.</text>
</comment>
<dbReference type="Proteomes" id="UP000319716">
    <property type="component" value="Unassembled WGS sequence"/>
</dbReference>
<dbReference type="InterPro" id="IPR049704">
    <property type="entry name" value="Aminotrans_3_PPA_site"/>
</dbReference>
<dbReference type="GO" id="GO:0005829">
    <property type="term" value="C:cytosol"/>
    <property type="evidence" value="ECO:0007669"/>
    <property type="project" value="TreeGrafter"/>
</dbReference>
<dbReference type="InterPro" id="IPR015421">
    <property type="entry name" value="PyrdxlP-dep_Trfase_major"/>
</dbReference>
<dbReference type="PANTHER" id="PTHR43094:SF1">
    <property type="entry name" value="AMINOTRANSFERASE CLASS-III"/>
    <property type="match status" value="1"/>
</dbReference>
<organism evidence="4 5">
    <name type="scientific">Sporolactobacillus inulinus</name>
    <dbReference type="NCBI Taxonomy" id="2078"/>
    <lineage>
        <taxon>Bacteria</taxon>
        <taxon>Bacillati</taxon>
        <taxon>Bacillota</taxon>
        <taxon>Bacilli</taxon>
        <taxon>Bacillales</taxon>
        <taxon>Sporolactobacillaceae</taxon>
        <taxon>Sporolactobacillus</taxon>
    </lineage>
</organism>